<gene>
    <name evidence="1" type="ORF">Nepgr_014751</name>
</gene>
<dbReference type="Proteomes" id="UP001279734">
    <property type="component" value="Unassembled WGS sequence"/>
</dbReference>
<proteinExistence type="predicted"/>
<dbReference type="AlphaFoldDB" id="A0AAD3SLH6"/>
<dbReference type="EMBL" id="BSYO01000012">
    <property type="protein sequence ID" value="GMH12910.1"/>
    <property type="molecule type" value="Genomic_DNA"/>
</dbReference>
<reference evidence="1" key="1">
    <citation type="submission" date="2023-05" db="EMBL/GenBank/DDBJ databases">
        <title>Nepenthes gracilis genome sequencing.</title>
        <authorList>
            <person name="Fukushima K."/>
        </authorList>
    </citation>
    <scope>NUCLEOTIDE SEQUENCE</scope>
    <source>
        <strain evidence="1">SING2019-196</strain>
    </source>
</reference>
<organism evidence="1 2">
    <name type="scientific">Nepenthes gracilis</name>
    <name type="common">Slender pitcher plant</name>
    <dbReference type="NCBI Taxonomy" id="150966"/>
    <lineage>
        <taxon>Eukaryota</taxon>
        <taxon>Viridiplantae</taxon>
        <taxon>Streptophyta</taxon>
        <taxon>Embryophyta</taxon>
        <taxon>Tracheophyta</taxon>
        <taxon>Spermatophyta</taxon>
        <taxon>Magnoliopsida</taxon>
        <taxon>eudicotyledons</taxon>
        <taxon>Gunneridae</taxon>
        <taxon>Pentapetalae</taxon>
        <taxon>Caryophyllales</taxon>
        <taxon>Nepenthaceae</taxon>
        <taxon>Nepenthes</taxon>
    </lineage>
</organism>
<keyword evidence="2" id="KW-1185">Reference proteome</keyword>
<evidence type="ECO:0000313" key="2">
    <source>
        <dbReference type="Proteomes" id="UP001279734"/>
    </source>
</evidence>
<protein>
    <submittedName>
        <fullName evidence="1">Uncharacterized protein</fullName>
    </submittedName>
</protein>
<comment type="caution">
    <text evidence="1">The sequence shown here is derived from an EMBL/GenBank/DDBJ whole genome shotgun (WGS) entry which is preliminary data.</text>
</comment>
<sequence length="324" mass="35169">MSPSIVEVEVVYKWKPTRSLFNCNSNQSCSVRDVMGLKVELVDISKPLELDGVGIGSRHSPSGPLLNVHNALGLKLRPDSELPSCHTFGSYENSLGSAKDFQEETLSSVGLSEACPVKHTSVDDDHLCLPMQDHALVEQSVPAFGDFGIMVELSSHRALIEMAKGVLAGSSQGSYTELVVGCCKEPARKVEPDYALVLTPSDCSSLLPMLDPKSCRHQLLQDAQFCSQAGIVARLVESDFSEMTVGNEERLSSAVFYPLELCSWLWQNSCNWGPAARGGRGVGGTAMPFRCWQLLLPSNFLKREASNLTSLECDYQFGAFGVGS</sequence>
<accession>A0AAD3SLH6</accession>
<name>A0AAD3SLH6_NEPGR</name>
<evidence type="ECO:0000313" key="1">
    <source>
        <dbReference type="EMBL" id="GMH12910.1"/>
    </source>
</evidence>